<dbReference type="Proteomes" id="UP000178835">
    <property type="component" value="Unassembled WGS sequence"/>
</dbReference>
<dbReference type="InterPro" id="IPR025420">
    <property type="entry name" value="DUF4143"/>
</dbReference>
<evidence type="ECO:0000259" key="1">
    <source>
        <dbReference type="SMART" id="SM00382"/>
    </source>
</evidence>
<dbReference type="CDD" id="cd00009">
    <property type="entry name" value="AAA"/>
    <property type="match status" value="1"/>
</dbReference>
<proteinExistence type="predicted"/>
<dbReference type="PANTHER" id="PTHR43566">
    <property type="entry name" value="CONSERVED PROTEIN"/>
    <property type="match status" value="1"/>
</dbReference>
<sequence length="391" mass="44897">MIPRLIEDLVVTNLISSRKIILVLGARQVGKTTLVKDISQRLETKGSQIVYLNCDIDEEKNLINTTSKTLLARLLLSKVDVLLIDEAQRLDNPGLTLKIIHDNFPKVRVLATGSSSFDLKNKLSDPLTGRYLDFMLYPFSLTEILGAGEFSKNPALLKNQADMLLSQAMLYGFYPDVYLENNPLSKQILLDKIVESYLFKDILSFQRVKNSQAIRDLTRALSYQIGSEVNENELSNRLKIDRKTVVSYLDILEKAYVIVRVHPYSKNPRREIGKNCKIYFVDLGIRNALIGDFNAVELRRDSGFLWENFLFMERRKLYANAQKSVTFYFWRSYSGAEVDYIEKVANRNIAAFEFKYMSNALSRGASSFVSEYNTAVKLITKENYFEFIETI</sequence>
<dbReference type="Pfam" id="PF13635">
    <property type="entry name" value="DUF4143"/>
    <property type="match status" value="1"/>
</dbReference>
<dbReference type="Pfam" id="PF13173">
    <property type="entry name" value="AAA_14"/>
    <property type="match status" value="1"/>
</dbReference>
<dbReference type="Gene3D" id="3.40.50.300">
    <property type="entry name" value="P-loop containing nucleotide triphosphate hydrolases"/>
    <property type="match status" value="1"/>
</dbReference>
<dbReference type="SMART" id="SM00382">
    <property type="entry name" value="AAA"/>
    <property type="match status" value="1"/>
</dbReference>
<comment type="caution">
    <text evidence="2">The sequence shown here is derived from an EMBL/GenBank/DDBJ whole genome shotgun (WGS) entry which is preliminary data.</text>
</comment>
<dbReference type="InterPro" id="IPR003593">
    <property type="entry name" value="AAA+_ATPase"/>
</dbReference>
<evidence type="ECO:0000313" key="2">
    <source>
        <dbReference type="EMBL" id="OGZ60509.1"/>
    </source>
</evidence>
<dbReference type="InterPro" id="IPR041682">
    <property type="entry name" value="AAA_14"/>
</dbReference>
<accession>A0A1G2HDN8</accession>
<evidence type="ECO:0000313" key="3">
    <source>
        <dbReference type="Proteomes" id="UP000178835"/>
    </source>
</evidence>
<dbReference type="SUPFAM" id="SSF52540">
    <property type="entry name" value="P-loop containing nucleoside triphosphate hydrolases"/>
    <property type="match status" value="1"/>
</dbReference>
<dbReference type="PANTHER" id="PTHR43566:SF1">
    <property type="entry name" value="AAA+ ATPASE DOMAIN-CONTAINING PROTEIN"/>
    <property type="match status" value="1"/>
</dbReference>
<gene>
    <name evidence="2" type="ORF">A2919_02465</name>
</gene>
<feature type="domain" description="AAA+ ATPase" evidence="1">
    <location>
        <begin position="17"/>
        <end position="142"/>
    </location>
</feature>
<dbReference type="AlphaFoldDB" id="A0A1G2HDN8"/>
<dbReference type="InterPro" id="IPR027417">
    <property type="entry name" value="P-loop_NTPase"/>
</dbReference>
<reference evidence="2 3" key="1">
    <citation type="journal article" date="2016" name="Nat. Commun.">
        <title>Thousands of microbial genomes shed light on interconnected biogeochemical processes in an aquifer system.</title>
        <authorList>
            <person name="Anantharaman K."/>
            <person name="Brown C.T."/>
            <person name="Hug L.A."/>
            <person name="Sharon I."/>
            <person name="Castelle C.J."/>
            <person name="Probst A.J."/>
            <person name="Thomas B.C."/>
            <person name="Singh A."/>
            <person name="Wilkins M.J."/>
            <person name="Karaoz U."/>
            <person name="Brodie E.L."/>
            <person name="Williams K.H."/>
            <person name="Hubbard S.S."/>
            <person name="Banfield J.F."/>
        </authorList>
    </citation>
    <scope>NUCLEOTIDE SEQUENCE [LARGE SCALE GENOMIC DNA]</scope>
</reference>
<protein>
    <recommendedName>
        <fullName evidence="1">AAA+ ATPase domain-containing protein</fullName>
    </recommendedName>
</protein>
<organism evidence="2 3">
    <name type="scientific">Candidatus Spechtbacteria bacterium RIFCSPLOWO2_01_FULL_43_12</name>
    <dbReference type="NCBI Taxonomy" id="1802162"/>
    <lineage>
        <taxon>Bacteria</taxon>
        <taxon>Candidatus Spechtiibacteriota</taxon>
    </lineage>
</organism>
<dbReference type="EMBL" id="MHOH01000020">
    <property type="protein sequence ID" value="OGZ60509.1"/>
    <property type="molecule type" value="Genomic_DNA"/>
</dbReference>
<name>A0A1G2HDN8_9BACT</name>